<feature type="non-terminal residue" evidence="2">
    <location>
        <position position="232"/>
    </location>
</feature>
<dbReference type="EMBL" id="GDJX01007597">
    <property type="protein sequence ID" value="JAT60339.1"/>
    <property type="molecule type" value="Transcribed_RNA"/>
</dbReference>
<organism evidence="2">
    <name type="scientific">Anthurium amnicola</name>
    <dbReference type="NCBI Taxonomy" id="1678845"/>
    <lineage>
        <taxon>Eukaryota</taxon>
        <taxon>Viridiplantae</taxon>
        <taxon>Streptophyta</taxon>
        <taxon>Embryophyta</taxon>
        <taxon>Tracheophyta</taxon>
        <taxon>Spermatophyta</taxon>
        <taxon>Magnoliopsida</taxon>
        <taxon>Liliopsida</taxon>
        <taxon>Araceae</taxon>
        <taxon>Pothoideae</taxon>
        <taxon>Potheae</taxon>
        <taxon>Anthurium</taxon>
    </lineage>
</organism>
<feature type="compositionally biased region" description="Polar residues" evidence="1">
    <location>
        <begin position="48"/>
        <end position="61"/>
    </location>
</feature>
<gene>
    <name evidence="2" type="ORF">g.12149</name>
</gene>
<protein>
    <submittedName>
        <fullName evidence="2">Uncharacterized protein</fullName>
    </submittedName>
</protein>
<reference evidence="2" key="1">
    <citation type="submission" date="2015-07" db="EMBL/GenBank/DDBJ databases">
        <title>Transcriptome Assembly of Anthurium amnicola.</title>
        <authorList>
            <person name="Suzuki J."/>
        </authorList>
    </citation>
    <scope>NUCLEOTIDE SEQUENCE</scope>
</reference>
<sequence>PAAPAAAVPTDMPIELESRPVPPPPAAPPAAAGGGDEPMALPPKIPTTILTHPSADFTSQPRELGTPPVERTIVEELTPTRDVGLQDTATPPKPETEQLEGREGDQPVIRPEAGRESTAGATLPRDVQETPKPEQVTEGEREKLQQHQPLGPSDRIIPKDMAETKPGEPKEEKGTLKTIPVGPTPDQEPHQIKDRQLEEAPTVVEAEQRPTQVSPRATQPPIKAVEVPEAGQ</sequence>
<feature type="compositionally biased region" description="Basic and acidic residues" evidence="1">
    <location>
        <begin position="187"/>
        <end position="198"/>
    </location>
</feature>
<evidence type="ECO:0000256" key="1">
    <source>
        <dbReference type="SAM" id="MobiDB-lite"/>
    </source>
</evidence>
<feature type="compositionally biased region" description="Basic and acidic residues" evidence="1">
    <location>
        <begin position="156"/>
        <end position="175"/>
    </location>
</feature>
<feature type="non-terminal residue" evidence="2">
    <location>
        <position position="1"/>
    </location>
</feature>
<name>A0A1D1Z0G3_9ARAE</name>
<feature type="region of interest" description="Disordered" evidence="1">
    <location>
        <begin position="1"/>
        <end position="232"/>
    </location>
</feature>
<dbReference type="AlphaFoldDB" id="A0A1D1Z0G3"/>
<feature type="compositionally biased region" description="Basic and acidic residues" evidence="1">
    <location>
        <begin position="94"/>
        <end position="105"/>
    </location>
</feature>
<evidence type="ECO:0000313" key="2">
    <source>
        <dbReference type="EMBL" id="JAT60339.1"/>
    </source>
</evidence>
<accession>A0A1D1Z0G3</accession>
<proteinExistence type="predicted"/>